<evidence type="ECO:0000259" key="1">
    <source>
        <dbReference type="Pfam" id="PF08241"/>
    </source>
</evidence>
<organism evidence="2 3">
    <name type="scientific">Romeriopsis navalis LEGE 11480</name>
    <dbReference type="NCBI Taxonomy" id="2777977"/>
    <lineage>
        <taxon>Bacteria</taxon>
        <taxon>Bacillati</taxon>
        <taxon>Cyanobacteriota</taxon>
        <taxon>Cyanophyceae</taxon>
        <taxon>Leptolyngbyales</taxon>
        <taxon>Leptolyngbyaceae</taxon>
        <taxon>Romeriopsis</taxon>
        <taxon>Romeriopsis navalis</taxon>
    </lineage>
</organism>
<dbReference type="CDD" id="cd02440">
    <property type="entry name" value="AdoMet_MTases"/>
    <property type="match status" value="1"/>
</dbReference>
<dbReference type="EMBL" id="JADEXQ010000182">
    <property type="protein sequence ID" value="MBE9033354.1"/>
    <property type="molecule type" value="Genomic_DNA"/>
</dbReference>
<name>A0A928VWL0_9CYAN</name>
<dbReference type="Proteomes" id="UP000625316">
    <property type="component" value="Unassembled WGS sequence"/>
</dbReference>
<dbReference type="SUPFAM" id="SSF53335">
    <property type="entry name" value="S-adenosyl-L-methionine-dependent methyltransferases"/>
    <property type="match status" value="1"/>
</dbReference>
<dbReference type="InterPro" id="IPR013216">
    <property type="entry name" value="Methyltransf_11"/>
</dbReference>
<dbReference type="GO" id="GO:0032259">
    <property type="term" value="P:methylation"/>
    <property type="evidence" value="ECO:0007669"/>
    <property type="project" value="UniProtKB-KW"/>
</dbReference>
<protein>
    <submittedName>
        <fullName evidence="2">Class I SAM-dependent methyltransferase</fullName>
    </submittedName>
</protein>
<dbReference type="Gene3D" id="3.40.50.150">
    <property type="entry name" value="Vaccinia Virus protein VP39"/>
    <property type="match status" value="1"/>
</dbReference>
<comment type="caution">
    <text evidence="2">The sequence shown here is derived from an EMBL/GenBank/DDBJ whole genome shotgun (WGS) entry which is preliminary data.</text>
</comment>
<dbReference type="GO" id="GO:0008757">
    <property type="term" value="F:S-adenosylmethionine-dependent methyltransferase activity"/>
    <property type="evidence" value="ECO:0007669"/>
    <property type="project" value="InterPro"/>
</dbReference>
<dbReference type="AlphaFoldDB" id="A0A928VWL0"/>
<evidence type="ECO:0000313" key="2">
    <source>
        <dbReference type="EMBL" id="MBE9033354.1"/>
    </source>
</evidence>
<proteinExistence type="predicted"/>
<dbReference type="InterPro" id="IPR029063">
    <property type="entry name" value="SAM-dependent_MTases_sf"/>
</dbReference>
<dbReference type="Pfam" id="PF08241">
    <property type="entry name" value="Methyltransf_11"/>
    <property type="match status" value="1"/>
</dbReference>
<sequence>MPKQGEIDYLKNIGEDAIQHAVYKPFSDAFCGSYLMEIGAMMTLLPQPPGRLLDLGCGTGWTSCFWAKRGYHVVGQDIAADMIHHAEQNRDRQNLQNLDFVISDYESMDFHDEFDCAVFFDCLHHAVDEVSALRAVYQALRPGGVCITSEPGEGHSKSPDSIKAMQEFGVTERDMPPWLIKRAAQQVGFRRAYTYPHTHGFISWSYRQTPRKGWKRIFNYPVLSSLGLAYTDLVSKHKNGIVLLVK</sequence>
<evidence type="ECO:0000313" key="3">
    <source>
        <dbReference type="Proteomes" id="UP000625316"/>
    </source>
</evidence>
<feature type="domain" description="Methyltransferase type 11" evidence="1">
    <location>
        <begin position="53"/>
        <end position="147"/>
    </location>
</feature>
<gene>
    <name evidence="2" type="ORF">IQ266_26830</name>
</gene>
<dbReference type="PANTHER" id="PTHR43861">
    <property type="entry name" value="TRANS-ACONITATE 2-METHYLTRANSFERASE-RELATED"/>
    <property type="match status" value="1"/>
</dbReference>
<keyword evidence="3" id="KW-1185">Reference proteome</keyword>
<keyword evidence="2" id="KW-0808">Transferase</keyword>
<reference evidence="2" key="1">
    <citation type="submission" date="2020-10" db="EMBL/GenBank/DDBJ databases">
        <authorList>
            <person name="Castelo-Branco R."/>
            <person name="Eusebio N."/>
            <person name="Adriana R."/>
            <person name="Vieira A."/>
            <person name="Brugerolle De Fraissinette N."/>
            <person name="Rezende De Castro R."/>
            <person name="Schneider M.P."/>
            <person name="Vasconcelos V."/>
            <person name="Leao P.N."/>
        </authorList>
    </citation>
    <scope>NUCLEOTIDE SEQUENCE</scope>
    <source>
        <strain evidence="2">LEGE 11480</strain>
    </source>
</reference>
<accession>A0A928VWL0</accession>
<keyword evidence="2" id="KW-0489">Methyltransferase</keyword>